<dbReference type="PROSITE" id="PS50858">
    <property type="entry name" value="BSD"/>
    <property type="match status" value="1"/>
</dbReference>
<dbReference type="InterPro" id="IPR035925">
    <property type="entry name" value="BSD_dom_sf"/>
</dbReference>
<dbReference type="GO" id="GO:0005737">
    <property type="term" value="C:cytoplasm"/>
    <property type="evidence" value="ECO:0007669"/>
    <property type="project" value="TreeGrafter"/>
</dbReference>
<dbReference type="SUPFAM" id="SSF140383">
    <property type="entry name" value="BSD domain-like"/>
    <property type="match status" value="1"/>
</dbReference>
<feature type="compositionally biased region" description="Polar residues" evidence="1">
    <location>
        <begin position="265"/>
        <end position="276"/>
    </location>
</feature>
<organism evidence="3 4">
    <name type="scientific">Clytia hemisphaerica</name>
    <dbReference type="NCBI Taxonomy" id="252671"/>
    <lineage>
        <taxon>Eukaryota</taxon>
        <taxon>Metazoa</taxon>
        <taxon>Cnidaria</taxon>
        <taxon>Hydrozoa</taxon>
        <taxon>Hydroidolina</taxon>
        <taxon>Leptothecata</taxon>
        <taxon>Obeliida</taxon>
        <taxon>Clytiidae</taxon>
        <taxon>Clytia</taxon>
    </lineage>
</organism>
<dbReference type="EnsemblMetazoa" id="CLYHEMT008687.1">
    <property type="protein sequence ID" value="CLYHEMP008687.1"/>
    <property type="gene ID" value="CLYHEMG008687"/>
</dbReference>
<feature type="compositionally biased region" description="Low complexity" evidence="1">
    <location>
        <begin position="470"/>
        <end position="479"/>
    </location>
</feature>
<proteinExistence type="predicted"/>
<feature type="compositionally biased region" description="Acidic residues" evidence="1">
    <location>
        <begin position="527"/>
        <end position="538"/>
    </location>
</feature>
<feature type="compositionally biased region" description="Acidic residues" evidence="1">
    <location>
        <begin position="248"/>
        <end position="263"/>
    </location>
</feature>
<keyword evidence="4" id="KW-1185">Reference proteome</keyword>
<dbReference type="GeneID" id="136797668"/>
<feature type="compositionally biased region" description="Basic and acidic residues" evidence="1">
    <location>
        <begin position="237"/>
        <end position="247"/>
    </location>
</feature>
<feature type="compositionally biased region" description="Acidic residues" evidence="1">
    <location>
        <begin position="488"/>
        <end position="498"/>
    </location>
</feature>
<feature type="compositionally biased region" description="Basic and acidic residues" evidence="1">
    <location>
        <begin position="1"/>
        <end position="15"/>
    </location>
</feature>
<sequence>MEEEDKSSSKKKNEDSSSDDQSNSWWGGWGQGWIDSVKEKSASTLEMVKKDLNEFVEVIQGDTSVAINETADKLDEHVQQKEENTTKEKDDSGDTMNTTELVTQGVKGLSKVLHSMSELMSIQEPDDSNEEFITLAEGSFSLQGYNRKQEKLHMLQTDPGTYCNEPEGSFNDWLEVFSLDEHKEDMSNLLTQNSAVRAVYSKLVPDVLSHTAFWQRYYFKVFELETEERKREELLERAKKSTTHDNGDESDDGGWGDDDDDIEVVSTSIAATSTKQETNKEEIQKTPIKDDKNITKNKTTPENITEPSALQMMSPPVQNMRDEPISSVEIPKLDLDEPKETHSFVVKDTKPVEMSKPVSEAPKETVIPVDLDTKSEPKAMEKSCETIKDDKELEVEENFDQINSVIPKKIKNNSDITRLTPELENTNKPSEISETASVSSWMSIDDQDNMKVKKIKGEQTIKSENSRPVSDGGSSNSSGVLINKSEADDLDDDDDFDIDLDEIDDVNDEELQKMVQNIKEKSANGGLEDEDDDWENWE</sequence>
<dbReference type="SMART" id="SM00751">
    <property type="entry name" value="BSD"/>
    <property type="match status" value="1"/>
</dbReference>
<dbReference type="Pfam" id="PF03909">
    <property type="entry name" value="BSD"/>
    <property type="match status" value="1"/>
</dbReference>
<feature type="compositionally biased region" description="Basic and acidic residues" evidence="1">
    <location>
        <begin position="73"/>
        <end position="92"/>
    </location>
</feature>
<feature type="region of interest" description="Disordered" evidence="1">
    <location>
        <begin position="237"/>
        <end position="302"/>
    </location>
</feature>
<feature type="compositionally biased region" description="Polar residues" evidence="1">
    <location>
        <begin position="414"/>
        <end position="442"/>
    </location>
</feature>
<dbReference type="InterPro" id="IPR051494">
    <property type="entry name" value="BSD_domain-containing"/>
</dbReference>
<evidence type="ECO:0000313" key="3">
    <source>
        <dbReference type="EnsemblMetazoa" id="CLYHEMP008687.1"/>
    </source>
</evidence>
<dbReference type="OrthoDB" id="73788at2759"/>
<dbReference type="Gene3D" id="1.10.3970.10">
    <property type="entry name" value="BSD domain"/>
    <property type="match status" value="1"/>
</dbReference>
<dbReference type="RefSeq" id="XP_066910356.1">
    <property type="nucleotide sequence ID" value="XM_067054255.1"/>
</dbReference>
<feature type="region of interest" description="Disordered" evidence="1">
    <location>
        <begin position="1"/>
        <end position="31"/>
    </location>
</feature>
<feature type="region of interest" description="Disordered" evidence="1">
    <location>
        <begin position="330"/>
        <end position="383"/>
    </location>
</feature>
<feature type="region of interest" description="Disordered" evidence="1">
    <location>
        <begin position="414"/>
        <end position="498"/>
    </location>
</feature>
<dbReference type="Proteomes" id="UP000594262">
    <property type="component" value="Unplaced"/>
</dbReference>
<reference evidence="3" key="1">
    <citation type="submission" date="2021-01" db="UniProtKB">
        <authorList>
            <consortium name="EnsemblMetazoa"/>
        </authorList>
    </citation>
    <scope>IDENTIFICATION</scope>
</reference>
<feature type="region of interest" description="Disordered" evidence="1">
    <location>
        <begin position="513"/>
        <end position="538"/>
    </location>
</feature>
<feature type="compositionally biased region" description="Basic and acidic residues" evidence="1">
    <location>
        <begin position="371"/>
        <end position="383"/>
    </location>
</feature>
<evidence type="ECO:0000256" key="1">
    <source>
        <dbReference type="SAM" id="MobiDB-lite"/>
    </source>
</evidence>
<evidence type="ECO:0000313" key="4">
    <source>
        <dbReference type="Proteomes" id="UP000594262"/>
    </source>
</evidence>
<name>A0A7M5VCR7_9CNID</name>
<feature type="domain" description="BSD" evidence="2">
    <location>
        <begin position="173"/>
        <end position="225"/>
    </location>
</feature>
<feature type="compositionally biased region" description="Basic and acidic residues" evidence="1">
    <location>
        <begin position="277"/>
        <end position="294"/>
    </location>
</feature>
<feature type="compositionally biased region" description="Basic and acidic residues" evidence="1">
    <location>
        <begin position="331"/>
        <end position="353"/>
    </location>
</feature>
<feature type="region of interest" description="Disordered" evidence="1">
    <location>
        <begin position="73"/>
        <end position="97"/>
    </location>
</feature>
<dbReference type="AlphaFoldDB" id="A0A7M5VCR7"/>
<evidence type="ECO:0000259" key="2">
    <source>
        <dbReference type="PROSITE" id="PS50858"/>
    </source>
</evidence>
<dbReference type="PANTHER" id="PTHR16019:SF5">
    <property type="entry name" value="BSD DOMAIN-CONTAINING PROTEIN 1"/>
    <property type="match status" value="1"/>
</dbReference>
<feature type="compositionally biased region" description="Basic and acidic residues" evidence="1">
    <location>
        <begin position="448"/>
        <end position="465"/>
    </location>
</feature>
<dbReference type="PANTHER" id="PTHR16019">
    <property type="entry name" value="SYNAPSE-ASSOCIATED PROTEIN"/>
    <property type="match status" value="1"/>
</dbReference>
<protein>
    <recommendedName>
        <fullName evidence="2">BSD domain-containing protein</fullName>
    </recommendedName>
</protein>
<accession>A0A7M5VCR7</accession>
<dbReference type="InterPro" id="IPR005607">
    <property type="entry name" value="BSD_dom"/>
</dbReference>